<keyword evidence="3" id="KW-1185">Reference proteome</keyword>
<reference evidence="3" key="1">
    <citation type="journal article" date="2019" name="Int. J. Syst. Evol. Microbiol.">
        <title>The Global Catalogue of Microorganisms (GCM) 10K type strain sequencing project: providing services to taxonomists for standard genome sequencing and annotation.</title>
        <authorList>
            <consortium name="The Broad Institute Genomics Platform"/>
            <consortium name="The Broad Institute Genome Sequencing Center for Infectious Disease"/>
            <person name="Wu L."/>
            <person name="Ma J."/>
        </authorList>
    </citation>
    <scope>NUCLEOTIDE SEQUENCE [LARGE SCALE GENOMIC DNA]</scope>
    <source>
        <strain evidence="3">JCM 9373</strain>
    </source>
</reference>
<evidence type="ECO:0000256" key="1">
    <source>
        <dbReference type="SAM" id="MobiDB-lite"/>
    </source>
</evidence>
<name>A0ABP6NW39_9ACTN</name>
<gene>
    <name evidence="2" type="ORF">GCM10010466_57350</name>
</gene>
<evidence type="ECO:0000313" key="3">
    <source>
        <dbReference type="Proteomes" id="UP001500320"/>
    </source>
</evidence>
<feature type="region of interest" description="Disordered" evidence="1">
    <location>
        <begin position="1"/>
        <end position="25"/>
    </location>
</feature>
<protein>
    <submittedName>
        <fullName evidence="2">Uncharacterized protein</fullName>
    </submittedName>
</protein>
<dbReference type="RefSeq" id="WP_344864902.1">
    <property type="nucleotide sequence ID" value="NZ_BAAAUT010000061.1"/>
</dbReference>
<comment type="caution">
    <text evidence="2">The sequence shown here is derived from an EMBL/GenBank/DDBJ whole genome shotgun (WGS) entry which is preliminary data.</text>
</comment>
<accession>A0ABP6NW39</accession>
<evidence type="ECO:0000313" key="2">
    <source>
        <dbReference type="EMBL" id="GAA3159100.1"/>
    </source>
</evidence>
<sequence>MRRSSDPSDPTTVPSVPGPAVEPDRVSAGEPVIVYGMGPALTGLLEPLTLGRGGRFVRDHDRGLLYLPGGREPLLHVGSDRGVPHHARPGYALRGAPPPLPRFLTPSALPDGPLSFRHDVWPLAAKELAFAYYHELFTAHPRRVRGDWAEFEAALAAEEWGGRSVRALVRKSVPAVADRLDLGRIDRPLHGIRFGGPAGLRRWMDGYLAAVLDRRADPAHSADLALIHGLRAVRAVLAGLPADRLAPDPWFCGFAAFLAEGPPAPRLEELRALARAGVVAFLGAGVRVVPDECAGGWRATGPTVPGAVHAPTLIEARTPAPEPDRTAAPLPRRAGAPAAERTAAGTRLRVVA</sequence>
<organism evidence="2 3">
    <name type="scientific">Planomonospora alba</name>
    <dbReference type="NCBI Taxonomy" id="161354"/>
    <lineage>
        <taxon>Bacteria</taxon>
        <taxon>Bacillati</taxon>
        <taxon>Actinomycetota</taxon>
        <taxon>Actinomycetes</taxon>
        <taxon>Streptosporangiales</taxon>
        <taxon>Streptosporangiaceae</taxon>
        <taxon>Planomonospora</taxon>
    </lineage>
</organism>
<dbReference type="Proteomes" id="UP001500320">
    <property type="component" value="Unassembled WGS sequence"/>
</dbReference>
<feature type="region of interest" description="Disordered" evidence="1">
    <location>
        <begin position="317"/>
        <end position="352"/>
    </location>
</feature>
<proteinExistence type="predicted"/>
<feature type="compositionally biased region" description="Low complexity" evidence="1">
    <location>
        <begin position="326"/>
        <end position="352"/>
    </location>
</feature>
<dbReference type="EMBL" id="BAAAUT010000061">
    <property type="protein sequence ID" value="GAA3159100.1"/>
    <property type="molecule type" value="Genomic_DNA"/>
</dbReference>